<accession>A0AB39BH23</accession>
<evidence type="ECO:0008006" key="2">
    <source>
        <dbReference type="Google" id="ProtNLM"/>
    </source>
</evidence>
<gene>
    <name evidence="1" type="ORF">ABFY20_00785</name>
</gene>
<name>A0AB39BH23_9MICO</name>
<dbReference type="AlphaFoldDB" id="A0AB39BH23"/>
<evidence type="ECO:0000313" key="1">
    <source>
        <dbReference type="EMBL" id="XDI05656.1"/>
    </source>
</evidence>
<dbReference type="EMBL" id="CP162511">
    <property type="protein sequence ID" value="XDI05656.1"/>
    <property type="molecule type" value="Genomic_DNA"/>
</dbReference>
<organism evidence="1">
    <name type="scientific">Herbiconiux sp. A18JL235</name>
    <dbReference type="NCBI Taxonomy" id="3152363"/>
    <lineage>
        <taxon>Bacteria</taxon>
        <taxon>Bacillati</taxon>
        <taxon>Actinomycetota</taxon>
        <taxon>Actinomycetes</taxon>
        <taxon>Micrococcales</taxon>
        <taxon>Microbacteriaceae</taxon>
        <taxon>Herbiconiux</taxon>
    </lineage>
</organism>
<reference evidence="1" key="1">
    <citation type="submission" date="2024-05" db="EMBL/GenBank/DDBJ databases">
        <title>Herbiconiux sp. A18JL235.</title>
        <authorList>
            <person name="Zhang G."/>
        </authorList>
    </citation>
    <scope>NUCLEOTIDE SEQUENCE</scope>
    <source>
        <strain evidence="1">A18JL235</strain>
    </source>
</reference>
<proteinExistence type="predicted"/>
<dbReference type="RefSeq" id="WP_368498044.1">
    <property type="nucleotide sequence ID" value="NZ_CP162511.1"/>
</dbReference>
<sequence>MNDLSTPVSPGTGSPTATVLAVDGVVAVYPAPTPLGTLAALGSLIGNTPVREQPRAEVSVSAGTDGPVLTARIGTRQDAGAAATARSVADALLLQHPEAQISVKVSRIERTVAP</sequence>
<protein>
    <recommendedName>
        <fullName evidence="2">Asp23/Gls24 family envelope stress response protein</fullName>
    </recommendedName>
</protein>